<proteinExistence type="predicted"/>
<dbReference type="InterPro" id="IPR019193">
    <property type="entry name" value="UBQ-conj_enz_E2-bd_prot"/>
</dbReference>
<protein>
    <recommendedName>
        <fullName evidence="4">Ubiquitin-conjugating enzyme E2-binding protein</fullName>
    </recommendedName>
</protein>
<gene>
    <name evidence="2" type="ORF">Plec18167_006735</name>
</gene>
<dbReference type="PANTHER" id="PTHR31531:SF2">
    <property type="entry name" value="E3 UBIQUITIN-PROTEIN LIGASE E3D"/>
    <property type="match status" value="1"/>
</dbReference>
<sequence length="425" mass="47665">MSSNPHMSIHLHAELLPNIRQLTLYVSLPSDSYTDKDGGRLKPEISLSESRRAVTVSVEEESQTMKLPARVSESSRSSLRFPEQARSGHTGAVPDVTRMEFSFRMQVENNEMPGLKKDEFVDDLTPWTAEDMSTCAIVQCRECSTVILDSTKNNEGWTWKNLPSGNWAEMMDFWHCHKPDPHEGHDHGSHDHKQIEDPNAVLKGYGAANQISASPGIVLVDVASFLVAESDCNGLRKSQNERIPQTGNPSSRVYVECESCGATIGTEDIAANGWRLFKACIAVQRHPSSEAETYPKETIVGAQLLEMIEREGVRRFVIHYGGNDGLLIWIFNPDIRYSSVNSNHSITAQRAMKAFFQHVSDVEKILEPELGKPASMSLEELYLPMSIYEDLSSALSQSNEMLPASARNFREWKVGFLNRLDRKHT</sequence>
<evidence type="ECO:0008006" key="4">
    <source>
        <dbReference type="Google" id="ProtNLM"/>
    </source>
</evidence>
<dbReference type="Pfam" id="PF09814">
    <property type="entry name" value="HECT_2"/>
    <property type="match status" value="1"/>
</dbReference>
<dbReference type="Proteomes" id="UP001583193">
    <property type="component" value="Unassembled WGS sequence"/>
</dbReference>
<dbReference type="EMBL" id="JAVDPF010000024">
    <property type="protein sequence ID" value="KAL1872617.1"/>
    <property type="molecule type" value="Genomic_DNA"/>
</dbReference>
<name>A0ABR3XAA5_9EURO</name>
<dbReference type="PANTHER" id="PTHR31531">
    <property type="entry name" value="E3 UBIQUITIN-PROTEIN LIGASE E3D FAMILY MEMBER"/>
    <property type="match status" value="1"/>
</dbReference>
<feature type="region of interest" description="Disordered" evidence="1">
    <location>
        <begin position="70"/>
        <end position="91"/>
    </location>
</feature>
<evidence type="ECO:0000313" key="3">
    <source>
        <dbReference type="Proteomes" id="UP001583193"/>
    </source>
</evidence>
<reference evidence="2 3" key="1">
    <citation type="journal article" date="2024" name="IMA Fungus">
        <title>IMA Genome - F19 : A genome assembly and annotation guide to empower mycologists, including annotated draft genome sequences of Ceratocystis pirilliformis, Diaporthe australafricana, Fusarium ophioides, Paecilomyces lecythidis, and Sporothrix stenoceras.</title>
        <authorList>
            <person name="Aylward J."/>
            <person name="Wilson A.M."/>
            <person name="Visagie C.M."/>
            <person name="Spraker J."/>
            <person name="Barnes I."/>
            <person name="Buitendag C."/>
            <person name="Ceriani C."/>
            <person name="Del Mar Angel L."/>
            <person name="du Plessis D."/>
            <person name="Fuchs T."/>
            <person name="Gasser K."/>
            <person name="Kramer D."/>
            <person name="Li W."/>
            <person name="Munsamy K."/>
            <person name="Piso A."/>
            <person name="Price J.L."/>
            <person name="Sonnekus B."/>
            <person name="Thomas C."/>
            <person name="van der Nest A."/>
            <person name="van Dijk A."/>
            <person name="van Heerden A."/>
            <person name="van Vuuren N."/>
            <person name="Yilmaz N."/>
            <person name="Duong T.A."/>
            <person name="van der Merwe N.A."/>
            <person name="Wingfield M.J."/>
            <person name="Wingfield B.D."/>
        </authorList>
    </citation>
    <scope>NUCLEOTIDE SEQUENCE [LARGE SCALE GENOMIC DNA]</scope>
    <source>
        <strain evidence="2 3">CMW 18167</strain>
    </source>
</reference>
<organism evidence="2 3">
    <name type="scientific">Paecilomyces lecythidis</name>
    <dbReference type="NCBI Taxonomy" id="3004212"/>
    <lineage>
        <taxon>Eukaryota</taxon>
        <taxon>Fungi</taxon>
        <taxon>Dikarya</taxon>
        <taxon>Ascomycota</taxon>
        <taxon>Pezizomycotina</taxon>
        <taxon>Eurotiomycetes</taxon>
        <taxon>Eurotiomycetidae</taxon>
        <taxon>Eurotiales</taxon>
        <taxon>Thermoascaceae</taxon>
        <taxon>Paecilomyces</taxon>
    </lineage>
</organism>
<evidence type="ECO:0000256" key="1">
    <source>
        <dbReference type="SAM" id="MobiDB-lite"/>
    </source>
</evidence>
<keyword evidence="3" id="KW-1185">Reference proteome</keyword>
<accession>A0ABR3XAA5</accession>
<comment type="caution">
    <text evidence="2">The sequence shown here is derived from an EMBL/GenBank/DDBJ whole genome shotgun (WGS) entry which is preliminary data.</text>
</comment>
<evidence type="ECO:0000313" key="2">
    <source>
        <dbReference type="EMBL" id="KAL1872617.1"/>
    </source>
</evidence>